<feature type="compositionally biased region" description="Basic residues" evidence="1">
    <location>
        <begin position="143"/>
        <end position="159"/>
    </location>
</feature>
<feature type="compositionally biased region" description="Basic and acidic residues" evidence="1">
    <location>
        <begin position="160"/>
        <end position="176"/>
    </location>
</feature>
<dbReference type="EMBL" id="JBBNAG010000005">
    <property type="protein sequence ID" value="KAK9133600.1"/>
    <property type="molecule type" value="Genomic_DNA"/>
</dbReference>
<feature type="region of interest" description="Disordered" evidence="1">
    <location>
        <begin position="139"/>
        <end position="177"/>
    </location>
</feature>
<gene>
    <name evidence="2" type="ORF">Scep_013128</name>
</gene>
<comment type="caution">
    <text evidence="2">The sequence shown here is derived from an EMBL/GenBank/DDBJ whole genome shotgun (WGS) entry which is preliminary data.</text>
</comment>
<protein>
    <submittedName>
        <fullName evidence="2">Uncharacterized protein</fullName>
    </submittedName>
</protein>
<evidence type="ECO:0000256" key="1">
    <source>
        <dbReference type="SAM" id="MobiDB-lite"/>
    </source>
</evidence>
<sequence>MKKKIEQSSISLFHKLENTVYMIYILDKKARTGSMQEEVKASVGAIFDSYELNSSSIPITDSYSISKSSFVVGLKVILLGVWYRGFIGRRVGAARAYFCDIEIRSRVREMGQYWEIYSEDFRAAFPLRAWPASMMVGKAEAKSRRRRRRRQRRRSRGRGHTNERAGEGSDGERQRWGDTGGVAAAVASTRAGWMKTLSMIPNCITVTTLSLNVINHKLLHYTVFGVGDSLGDMSESARAYFCNIEISSRVREMDFGAAFPLVLL</sequence>
<name>A0AAP0PAB2_9MAGN</name>
<reference evidence="2 3" key="1">
    <citation type="submission" date="2024-01" db="EMBL/GenBank/DDBJ databases">
        <title>Genome assemblies of Stephania.</title>
        <authorList>
            <person name="Yang L."/>
        </authorList>
    </citation>
    <scope>NUCLEOTIDE SEQUENCE [LARGE SCALE GENOMIC DNA]</scope>
    <source>
        <strain evidence="2">JXDWG</strain>
        <tissue evidence="2">Leaf</tissue>
    </source>
</reference>
<dbReference type="Proteomes" id="UP001419268">
    <property type="component" value="Unassembled WGS sequence"/>
</dbReference>
<evidence type="ECO:0000313" key="2">
    <source>
        <dbReference type="EMBL" id="KAK9133600.1"/>
    </source>
</evidence>
<keyword evidence="3" id="KW-1185">Reference proteome</keyword>
<proteinExistence type="predicted"/>
<dbReference type="AlphaFoldDB" id="A0AAP0PAB2"/>
<accession>A0AAP0PAB2</accession>
<evidence type="ECO:0000313" key="3">
    <source>
        <dbReference type="Proteomes" id="UP001419268"/>
    </source>
</evidence>
<organism evidence="2 3">
    <name type="scientific">Stephania cephalantha</name>
    <dbReference type="NCBI Taxonomy" id="152367"/>
    <lineage>
        <taxon>Eukaryota</taxon>
        <taxon>Viridiplantae</taxon>
        <taxon>Streptophyta</taxon>
        <taxon>Embryophyta</taxon>
        <taxon>Tracheophyta</taxon>
        <taxon>Spermatophyta</taxon>
        <taxon>Magnoliopsida</taxon>
        <taxon>Ranunculales</taxon>
        <taxon>Menispermaceae</taxon>
        <taxon>Menispermoideae</taxon>
        <taxon>Cissampelideae</taxon>
        <taxon>Stephania</taxon>
    </lineage>
</organism>